<comment type="caution">
    <text evidence="4">The sequence shown here is derived from an EMBL/GenBank/DDBJ whole genome shotgun (WGS) entry which is preliminary data.</text>
</comment>
<keyword evidence="5" id="KW-1185">Reference proteome</keyword>
<dbReference type="CDD" id="cd00037">
    <property type="entry name" value="CLECT"/>
    <property type="match status" value="1"/>
</dbReference>
<dbReference type="SMART" id="SM00034">
    <property type="entry name" value="CLECT"/>
    <property type="match status" value="1"/>
</dbReference>
<reference evidence="4" key="1">
    <citation type="submission" date="2018-11" db="EMBL/GenBank/DDBJ databases">
        <authorList>
            <person name="Alioto T."/>
            <person name="Alioto T."/>
        </authorList>
    </citation>
    <scope>NUCLEOTIDE SEQUENCE</scope>
</reference>
<feature type="domain" description="C-type lectin" evidence="3">
    <location>
        <begin position="30"/>
        <end position="153"/>
    </location>
</feature>
<feature type="signal peptide" evidence="2">
    <location>
        <begin position="1"/>
        <end position="21"/>
    </location>
</feature>
<sequence>MTLNLLLSLFGILVICQNVQADCPNGFTRHDDSCYKAIRIRATWAESTVYCHMFGSELTSIETELENKFVIGMLQNMKGSFDPVKFWLGGSDMAEEGSWVWAKSGQPLTYTNWQHGNPDNGHDGDEHCMDLREDHHWQWGDNNCDEDFYFVCERPLFVGQTVIG</sequence>
<evidence type="ECO:0000256" key="1">
    <source>
        <dbReference type="ARBA" id="ARBA00023157"/>
    </source>
</evidence>
<dbReference type="PANTHER" id="PTHR22803">
    <property type="entry name" value="MANNOSE, PHOSPHOLIPASE, LECTIN RECEPTOR RELATED"/>
    <property type="match status" value="1"/>
</dbReference>
<dbReference type="Pfam" id="PF00059">
    <property type="entry name" value="Lectin_C"/>
    <property type="match status" value="1"/>
</dbReference>
<gene>
    <name evidence="4" type="ORF">MGAL_10B011923</name>
</gene>
<dbReference type="InterPro" id="IPR050111">
    <property type="entry name" value="C-type_lectin/snaclec_domain"/>
</dbReference>
<dbReference type="InterPro" id="IPR016186">
    <property type="entry name" value="C-type_lectin-like/link_sf"/>
</dbReference>
<dbReference type="InterPro" id="IPR016187">
    <property type="entry name" value="CTDL_fold"/>
</dbReference>
<dbReference type="EMBL" id="UYJE01005770">
    <property type="protein sequence ID" value="VDI40119.1"/>
    <property type="molecule type" value="Genomic_DNA"/>
</dbReference>
<dbReference type="AlphaFoldDB" id="A0A8B6EYE5"/>
<proteinExistence type="predicted"/>
<feature type="chain" id="PRO_5032374121" description="C-type lectin domain-containing protein" evidence="2">
    <location>
        <begin position="22"/>
        <end position="164"/>
    </location>
</feature>
<evidence type="ECO:0000313" key="5">
    <source>
        <dbReference type="Proteomes" id="UP000596742"/>
    </source>
</evidence>
<accession>A0A8B6EYE5</accession>
<dbReference type="SUPFAM" id="SSF56436">
    <property type="entry name" value="C-type lectin-like"/>
    <property type="match status" value="1"/>
</dbReference>
<dbReference type="InterPro" id="IPR001304">
    <property type="entry name" value="C-type_lectin-like"/>
</dbReference>
<dbReference type="PROSITE" id="PS00615">
    <property type="entry name" value="C_TYPE_LECTIN_1"/>
    <property type="match status" value="1"/>
</dbReference>
<dbReference type="Proteomes" id="UP000596742">
    <property type="component" value="Unassembled WGS sequence"/>
</dbReference>
<name>A0A8B6EYE5_MYTGA</name>
<organism evidence="4 5">
    <name type="scientific">Mytilus galloprovincialis</name>
    <name type="common">Mediterranean mussel</name>
    <dbReference type="NCBI Taxonomy" id="29158"/>
    <lineage>
        <taxon>Eukaryota</taxon>
        <taxon>Metazoa</taxon>
        <taxon>Spiralia</taxon>
        <taxon>Lophotrochozoa</taxon>
        <taxon>Mollusca</taxon>
        <taxon>Bivalvia</taxon>
        <taxon>Autobranchia</taxon>
        <taxon>Pteriomorphia</taxon>
        <taxon>Mytilida</taxon>
        <taxon>Mytiloidea</taxon>
        <taxon>Mytilidae</taxon>
        <taxon>Mytilinae</taxon>
        <taxon>Mytilus</taxon>
    </lineage>
</organism>
<evidence type="ECO:0000256" key="2">
    <source>
        <dbReference type="SAM" id="SignalP"/>
    </source>
</evidence>
<keyword evidence="2" id="KW-0732">Signal</keyword>
<dbReference type="InterPro" id="IPR018378">
    <property type="entry name" value="C-type_lectin_CS"/>
</dbReference>
<dbReference type="PROSITE" id="PS50041">
    <property type="entry name" value="C_TYPE_LECTIN_2"/>
    <property type="match status" value="1"/>
</dbReference>
<dbReference type="Gene3D" id="3.10.100.10">
    <property type="entry name" value="Mannose-Binding Protein A, subunit A"/>
    <property type="match status" value="1"/>
</dbReference>
<keyword evidence="1" id="KW-1015">Disulfide bond</keyword>
<evidence type="ECO:0000259" key="3">
    <source>
        <dbReference type="PROSITE" id="PS50041"/>
    </source>
</evidence>
<protein>
    <recommendedName>
        <fullName evidence="3">C-type lectin domain-containing protein</fullName>
    </recommendedName>
</protein>
<evidence type="ECO:0000313" key="4">
    <source>
        <dbReference type="EMBL" id="VDI40119.1"/>
    </source>
</evidence>